<gene>
    <name evidence="1" type="ORF">EOT10_40585</name>
</gene>
<dbReference type="EMBL" id="RZYA01000042">
    <property type="protein sequence ID" value="RVU14592.1"/>
    <property type="molecule type" value="Genomic_DNA"/>
</dbReference>
<evidence type="ECO:0000313" key="1">
    <source>
        <dbReference type="EMBL" id="RVU14592.1"/>
    </source>
</evidence>
<dbReference type="RefSeq" id="WP_146003149.1">
    <property type="nucleotide sequence ID" value="NZ_RZYA01000042.1"/>
</dbReference>
<reference evidence="1 2" key="1">
    <citation type="submission" date="2019-01" db="EMBL/GenBank/DDBJ databases">
        <title>Genome sequences of Streptomyces and Rhizobium isolates collected from root and soil.</title>
        <authorList>
            <person name="Chhettri S."/>
            <person name="Sevigny J.L."/>
            <person name="Sen A."/>
            <person name="Ennis N."/>
            <person name="Tisa L."/>
        </authorList>
    </citation>
    <scope>NUCLEOTIDE SEQUENCE [LARGE SCALE GENOMIC DNA]</scope>
    <source>
        <strain evidence="1 2">San01</strain>
    </source>
</reference>
<comment type="caution">
    <text evidence="1">The sequence shown here is derived from an EMBL/GenBank/DDBJ whole genome shotgun (WGS) entry which is preliminary data.</text>
</comment>
<dbReference type="Proteomes" id="UP000283128">
    <property type="component" value="Unassembled WGS sequence"/>
</dbReference>
<sequence>MPLVQACPTHPSPYRVRADGWFECPAGHELHPGDIDLDGPTVWAVDGSGVLRYVVDPTASLEEFGDVLDALAQGVDDCPDPLGMAHALIRMALSSCLDYVDAFRVGIAKSA</sequence>
<proteinExistence type="predicted"/>
<name>A0A437NX68_9ACTN</name>
<dbReference type="OrthoDB" id="4259515at2"/>
<evidence type="ECO:0000313" key="2">
    <source>
        <dbReference type="Proteomes" id="UP000283128"/>
    </source>
</evidence>
<dbReference type="AlphaFoldDB" id="A0A437NX68"/>
<accession>A0A437NX68</accession>
<organism evidence="1 2">
    <name type="scientific">Streptomyces antnestii</name>
    <dbReference type="NCBI Taxonomy" id="2494256"/>
    <lineage>
        <taxon>Bacteria</taxon>
        <taxon>Bacillati</taxon>
        <taxon>Actinomycetota</taxon>
        <taxon>Actinomycetes</taxon>
        <taxon>Kitasatosporales</taxon>
        <taxon>Streptomycetaceae</taxon>
        <taxon>Streptomyces</taxon>
    </lineage>
</organism>
<protein>
    <submittedName>
        <fullName evidence="1">Uncharacterized protein</fullName>
    </submittedName>
</protein>
<keyword evidence="2" id="KW-1185">Reference proteome</keyword>